<dbReference type="SUPFAM" id="SSF54373">
    <property type="entry name" value="FAD-linked reductases, C-terminal domain"/>
    <property type="match status" value="1"/>
</dbReference>
<reference evidence="7 8" key="2">
    <citation type="submission" date="2015-05" db="EMBL/GenBank/DDBJ databases">
        <authorList>
            <person name="Morales-Cruz A."/>
            <person name="Amrine K.C."/>
            <person name="Cantu D."/>
        </authorList>
    </citation>
    <scope>NUCLEOTIDE SEQUENCE [LARGE SCALE GENOMIC DNA]</scope>
    <source>
        <strain evidence="7">UCRPC4</strain>
    </source>
</reference>
<dbReference type="SUPFAM" id="SSF51905">
    <property type="entry name" value="FAD/NAD(P)-binding domain"/>
    <property type="match status" value="1"/>
</dbReference>
<sequence length="455" mass="50424">MAKVGKDLHVAIIGAGMGGLACALALAKQGFTHIDVYESASNLGFVGAGIQCAPNMARILDRLGCWADIEAEAVDVKETSVRQGATNDELAYVDLRYIRKEYSHPHMVAHRASLAGGMYEGCKKEKAINFFFGTACEKVDTWSPKPSFIAIPRKGGENYKVECDVLLAADGIKSVVRDQMLQLLGHHDAKVIDTKQAAYRIMVKREDMENDPDLKPLIDNDQVTRWIGEKRHIIAYPISRHQIYNMSSAQPDRNFANAPDATYTTKGSKQEMLETFHDFHPVVQKLLNKVPDGEVCEWKLRVHTPLPTWVHGSVGLVGDACHPTLPHLNQGAAQAIEDAAVIATVLDLIPSESLTPKGINKALKIYENVRKDRAYTLVDLAAQNGRALHLGEGAAKEERDRQFRELKEKGGSVPDKWADKDVQKNIYSWDAYVEAEKGFKEQWNTITPSEEVIAA</sequence>
<evidence type="ECO:0000313" key="8">
    <source>
        <dbReference type="Proteomes" id="UP000053317"/>
    </source>
</evidence>
<accession>A0A0G2ETG1</accession>
<dbReference type="PRINTS" id="PR00420">
    <property type="entry name" value="RNGMNOXGNASE"/>
</dbReference>
<dbReference type="InterPro" id="IPR050493">
    <property type="entry name" value="FAD-dep_Monooxygenase_BioMet"/>
</dbReference>
<dbReference type="AlphaFoldDB" id="A0A0G2ETG1"/>
<gene>
    <name evidence="7" type="ORF">UCRPC4_g01705</name>
</gene>
<organism evidence="7 8">
    <name type="scientific">Phaeomoniella chlamydospora</name>
    <name type="common">Phaeoacremonium chlamydosporum</name>
    <dbReference type="NCBI Taxonomy" id="158046"/>
    <lineage>
        <taxon>Eukaryota</taxon>
        <taxon>Fungi</taxon>
        <taxon>Dikarya</taxon>
        <taxon>Ascomycota</taxon>
        <taxon>Pezizomycotina</taxon>
        <taxon>Eurotiomycetes</taxon>
        <taxon>Chaetothyriomycetidae</taxon>
        <taxon>Phaeomoniellales</taxon>
        <taxon>Phaeomoniellaceae</taxon>
        <taxon>Phaeomoniella</taxon>
    </lineage>
</organism>
<name>A0A0G2ETG1_PHACM</name>
<keyword evidence="4" id="KW-0560">Oxidoreductase</keyword>
<keyword evidence="5" id="KW-0503">Monooxygenase</keyword>
<dbReference type="InterPro" id="IPR002938">
    <property type="entry name" value="FAD-bd"/>
</dbReference>
<evidence type="ECO:0000256" key="2">
    <source>
        <dbReference type="ARBA" id="ARBA00022630"/>
    </source>
</evidence>
<keyword evidence="8" id="KW-1185">Reference proteome</keyword>
<protein>
    <submittedName>
        <fullName evidence="7">Putative salicylate hydroxylase</fullName>
    </submittedName>
</protein>
<evidence type="ECO:0000256" key="4">
    <source>
        <dbReference type="ARBA" id="ARBA00023002"/>
    </source>
</evidence>
<evidence type="ECO:0000313" key="7">
    <source>
        <dbReference type="EMBL" id="KKY25441.1"/>
    </source>
</evidence>
<feature type="domain" description="FAD-binding" evidence="6">
    <location>
        <begin position="8"/>
        <end position="380"/>
    </location>
</feature>
<evidence type="ECO:0000256" key="1">
    <source>
        <dbReference type="ARBA" id="ARBA00007992"/>
    </source>
</evidence>
<dbReference type="GO" id="GO:0004497">
    <property type="term" value="F:monooxygenase activity"/>
    <property type="evidence" value="ECO:0007669"/>
    <property type="project" value="UniProtKB-KW"/>
</dbReference>
<evidence type="ECO:0000259" key="6">
    <source>
        <dbReference type="Pfam" id="PF01494"/>
    </source>
</evidence>
<reference evidence="7 8" key="1">
    <citation type="submission" date="2015-05" db="EMBL/GenBank/DDBJ databases">
        <title>Distinctive expansion of gene families associated with plant cell wall degradation and secondary metabolism in the genomes of grapevine trunk pathogens.</title>
        <authorList>
            <person name="Lawrence D.P."/>
            <person name="Travadon R."/>
            <person name="Rolshausen P.E."/>
            <person name="Baumgartner K."/>
        </authorList>
    </citation>
    <scope>NUCLEOTIDE SEQUENCE [LARGE SCALE GENOMIC DNA]</scope>
    <source>
        <strain evidence="7">UCRPC4</strain>
    </source>
</reference>
<keyword evidence="3" id="KW-0274">FAD</keyword>
<dbReference type="EMBL" id="LCWF01000041">
    <property type="protein sequence ID" value="KKY25441.1"/>
    <property type="molecule type" value="Genomic_DNA"/>
</dbReference>
<dbReference type="FunFam" id="3.50.50.60:FF:000115">
    <property type="entry name" value="Salicylate hydroxylase, putative"/>
    <property type="match status" value="1"/>
</dbReference>
<comment type="similarity">
    <text evidence="1">Belongs to the paxM FAD-dependent monooxygenase family.</text>
</comment>
<dbReference type="Proteomes" id="UP000053317">
    <property type="component" value="Unassembled WGS sequence"/>
</dbReference>
<dbReference type="PANTHER" id="PTHR13789:SF147">
    <property type="entry name" value="PUTATIVE (AFU_ORTHOLOGUE AFUA_2G01950)-RELATED"/>
    <property type="match status" value="1"/>
</dbReference>
<dbReference type="Gene3D" id="3.50.50.60">
    <property type="entry name" value="FAD/NAD(P)-binding domain"/>
    <property type="match status" value="1"/>
</dbReference>
<evidence type="ECO:0000256" key="5">
    <source>
        <dbReference type="ARBA" id="ARBA00023033"/>
    </source>
</evidence>
<dbReference type="PANTHER" id="PTHR13789">
    <property type="entry name" value="MONOOXYGENASE"/>
    <property type="match status" value="1"/>
</dbReference>
<dbReference type="GO" id="GO:0071949">
    <property type="term" value="F:FAD binding"/>
    <property type="evidence" value="ECO:0007669"/>
    <property type="project" value="InterPro"/>
</dbReference>
<dbReference type="Pfam" id="PF01494">
    <property type="entry name" value="FAD_binding_3"/>
    <property type="match status" value="1"/>
</dbReference>
<comment type="caution">
    <text evidence="7">The sequence shown here is derived from an EMBL/GenBank/DDBJ whole genome shotgun (WGS) entry which is preliminary data.</text>
</comment>
<dbReference type="OrthoDB" id="1878542at2759"/>
<keyword evidence="2" id="KW-0285">Flavoprotein</keyword>
<dbReference type="PROSITE" id="PS51257">
    <property type="entry name" value="PROKAR_LIPOPROTEIN"/>
    <property type="match status" value="1"/>
</dbReference>
<proteinExistence type="inferred from homology"/>
<evidence type="ECO:0000256" key="3">
    <source>
        <dbReference type="ARBA" id="ARBA00022827"/>
    </source>
</evidence>
<dbReference type="InterPro" id="IPR036188">
    <property type="entry name" value="FAD/NAD-bd_sf"/>
</dbReference>